<comment type="caution">
    <text evidence="1">The sequence shown here is derived from an EMBL/GenBank/DDBJ whole genome shotgun (WGS) entry which is preliminary data.</text>
</comment>
<sequence length="78" mass="9100">MIACLSRNGNRAMSTLGNLEKGIVRRLRKKEAARREKIDRCFDVYRAHLNRSNARTDTLNKRLLPENGTVHVQQRHMI</sequence>
<evidence type="ECO:0000313" key="1">
    <source>
        <dbReference type="EMBL" id="EYC36543.1"/>
    </source>
</evidence>
<dbReference type="AlphaFoldDB" id="A0A016WC51"/>
<dbReference type="EMBL" id="JARK01000485">
    <property type="protein sequence ID" value="EYC36543.1"/>
    <property type="molecule type" value="Genomic_DNA"/>
</dbReference>
<accession>A0A016WC51</accession>
<proteinExistence type="predicted"/>
<reference evidence="2" key="1">
    <citation type="journal article" date="2015" name="Nat. Genet.">
        <title>The genome and transcriptome of the zoonotic hookworm Ancylostoma ceylanicum identify infection-specific gene families.</title>
        <authorList>
            <person name="Schwarz E.M."/>
            <person name="Hu Y."/>
            <person name="Antoshechkin I."/>
            <person name="Miller M.M."/>
            <person name="Sternberg P.W."/>
            <person name="Aroian R.V."/>
        </authorList>
    </citation>
    <scope>NUCLEOTIDE SEQUENCE</scope>
    <source>
        <strain evidence="2">HY135</strain>
    </source>
</reference>
<evidence type="ECO:0000313" key="2">
    <source>
        <dbReference type="Proteomes" id="UP000024635"/>
    </source>
</evidence>
<keyword evidence="2" id="KW-1185">Reference proteome</keyword>
<organism evidence="1 2">
    <name type="scientific">Ancylostoma ceylanicum</name>
    <dbReference type="NCBI Taxonomy" id="53326"/>
    <lineage>
        <taxon>Eukaryota</taxon>
        <taxon>Metazoa</taxon>
        <taxon>Ecdysozoa</taxon>
        <taxon>Nematoda</taxon>
        <taxon>Chromadorea</taxon>
        <taxon>Rhabditida</taxon>
        <taxon>Rhabditina</taxon>
        <taxon>Rhabditomorpha</taxon>
        <taxon>Strongyloidea</taxon>
        <taxon>Ancylostomatidae</taxon>
        <taxon>Ancylostomatinae</taxon>
        <taxon>Ancylostoma</taxon>
    </lineage>
</organism>
<gene>
    <name evidence="1" type="primary">Acey_s0885.g2855</name>
    <name evidence="1" type="ORF">Y032_0885g2855</name>
</gene>
<name>A0A016WC51_9BILA</name>
<protein>
    <submittedName>
        <fullName evidence="1">Uncharacterized protein</fullName>
    </submittedName>
</protein>
<dbReference type="Proteomes" id="UP000024635">
    <property type="component" value="Unassembled WGS sequence"/>
</dbReference>